<evidence type="ECO:0000259" key="4">
    <source>
        <dbReference type="Pfam" id="PF00144"/>
    </source>
</evidence>
<name>A0ABY3TF63_9MICO</name>
<reference evidence="6" key="1">
    <citation type="submission" date="2024-08" db="EMBL/GenBank/DDBJ databases">
        <title>Description of the novel species Clavibacter lycopersicum isolated from tomato seeds.</title>
        <authorList>
            <person name="Arizala E.D."/>
            <person name="Dobhal S."/>
            <person name="Alvarez A."/>
            <person name="Arif M."/>
        </authorList>
    </citation>
    <scope>NUCLEOTIDE SEQUENCE [LARGE SCALE GENOMIC DNA]</scope>
    <source>
        <strain evidence="6">A6099</strain>
    </source>
</reference>
<keyword evidence="2" id="KW-0472">Membrane</keyword>
<keyword evidence="3" id="KW-0732">Signal</keyword>
<feature type="transmembrane region" description="Helical" evidence="2">
    <location>
        <begin position="597"/>
        <end position="620"/>
    </location>
</feature>
<feature type="domain" description="Beta-lactamase-related" evidence="4">
    <location>
        <begin position="76"/>
        <end position="400"/>
    </location>
</feature>
<protein>
    <submittedName>
        <fullName evidence="5">Beta-lactamase family protein</fullName>
    </submittedName>
</protein>
<dbReference type="PANTHER" id="PTHR46825:SF9">
    <property type="entry name" value="BETA-LACTAMASE-RELATED DOMAIN-CONTAINING PROTEIN"/>
    <property type="match status" value="1"/>
</dbReference>
<proteinExistence type="predicted"/>
<accession>A0ABY3TF63</accession>
<dbReference type="Proteomes" id="UP001649473">
    <property type="component" value="Chromosome"/>
</dbReference>
<keyword evidence="2" id="KW-1133">Transmembrane helix</keyword>
<evidence type="ECO:0000256" key="1">
    <source>
        <dbReference type="SAM" id="MobiDB-lite"/>
    </source>
</evidence>
<feature type="transmembrane region" description="Helical" evidence="2">
    <location>
        <begin position="632"/>
        <end position="649"/>
    </location>
</feature>
<dbReference type="Gene3D" id="3.40.710.10">
    <property type="entry name" value="DD-peptidase/beta-lactamase superfamily"/>
    <property type="match status" value="1"/>
</dbReference>
<dbReference type="Pfam" id="PF00144">
    <property type="entry name" value="Beta-lactamase"/>
    <property type="match status" value="1"/>
</dbReference>
<evidence type="ECO:0000256" key="3">
    <source>
        <dbReference type="SAM" id="SignalP"/>
    </source>
</evidence>
<keyword evidence="6" id="KW-1185">Reference proteome</keyword>
<evidence type="ECO:0000313" key="6">
    <source>
        <dbReference type="Proteomes" id="UP001649473"/>
    </source>
</evidence>
<dbReference type="InterPro" id="IPR001466">
    <property type="entry name" value="Beta-lactam-related"/>
</dbReference>
<dbReference type="RefSeq" id="WP_043585073.1">
    <property type="nucleotide sequence ID" value="NZ_CP083439.1"/>
</dbReference>
<dbReference type="SUPFAM" id="SSF56601">
    <property type="entry name" value="beta-lactamase/transpeptidase-like"/>
    <property type="match status" value="1"/>
</dbReference>
<feature type="transmembrane region" description="Helical" evidence="2">
    <location>
        <begin position="542"/>
        <end position="565"/>
    </location>
</feature>
<gene>
    <name evidence="5" type="ORF">KYT88_03480</name>
</gene>
<keyword evidence="2" id="KW-0812">Transmembrane</keyword>
<feature type="region of interest" description="Disordered" evidence="1">
    <location>
        <begin position="42"/>
        <end position="66"/>
    </location>
</feature>
<sequence>MDTTPRSTPAAPTRGRRPRRLAATVGVLALALAIPLAAGAATAATPADPPPPAPPQHQPGGHDLTQADVDTWLDGVVGSALQTTGIPGAAVSVVADGQVLTSRGYGLADTGTEGSPARQVDPDETLFRVGSVSKVVSATAVMQLVEESRLDLDADVQQYLDFDLDTPKGAVTLRHLLTHTSGFEEVITGLIGVAGSERALGDVMRTDPPEQVFVPGTTPAYSNYGASLAGYVAERVAGKPFVDLVQEEVLDRAGMTSSSFAQPLPADLDARLAKGYPDDSQPSYPTEVVNAAPAGALSATASDMARFMLGHLGDLPEDQALLDPATLDEMHRPALGADQLSTLAAGQRMDLAFFDDSTPGVPAFGHDGDTNVFHTAMRMFPDSDAGIFVTFNGNGRDAVDTLELRTTVLQGFADRYLRDASSAVGSAAAPTGDPEAAAALAGTWLSSRSPFSNPGALLNLSGQTEIVPRADGTIAVTPKPLGVTTGVYEKAGDDLWREVGGDAVLATRASADGAPVDAISWGASFTMLRAEPWQVASVAMPLLLAAVAVLLVSVIAWPATAIAGFGRRRAARAQAADAAVTAAPRPRRSRARLLSRIGQAVTLVALLGWSAAAVQALSFVDVPAAALRTLQGLQLLGALAVIPAALAAWQAVRTRRGAWIVAGRILVLVALIAVAAFAVGFRLLAPSVSY</sequence>
<feature type="transmembrane region" description="Helical" evidence="2">
    <location>
        <begin position="661"/>
        <end position="685"/>
    </location>
</feature>
<evidence type="ECO:0000313" key="5">
    <source>
        <dbReference type="EMBL" id="UKF25774.1"/>
    </source>
</evidence>
<evidence type="ECO:0000256" key="2">
    <source>
        <dbReference type="SAM" id="Phobius"/>
    </source>
</evidence>
<feature type="signal peptide" evidence="3">
    <location>
        <begin position="1"/>
        <end position="43"/>
    </location>
</feature>
<dbReference type="PANTHER" id="PTHR46825">
    <property type="entry name" value="D-ALANYL-D-ALANINE-CARBOXYPEPTIDASE/ENDOPEPTIDASE AMPH"/>
    <property type="match status" value="1"/>
</dbReference>
<organism evidence="5 6">
    <name type="scientific">Clavibacter seminis</name>
    <dbReference type="NCBI Taxonomy" id="2860285"/>
    <lineage>
        <taxon>Bacteria</taxon>
        <taxon>Bacillati</taxon>
        <taxon>Actinomycetota</taxon>
        <taxon>Actinomycetes</taxon>
        <taxon>Micrococcales</taxon>
        <taxon>Microbacteriaceae</taxon>
        <taxon>Clavibacter</taxon>
    </lineage>
</organism>
<dbReference type="EMBL" id="CP083439">
    <property type="protein sequence ID" value="UKF25774.1"/>
    <property type="molecule type" value="Genomic_DNA"/>
</dbReference>
<dbReference type="InterPro" id="IPR050491">
    <property type="entry name" value="AmpC-like"/>
</dbReference>
<feature type="chain" id="PRO_5047114829" evidence="3">
    <location>
        <begin position="44"/>
        <end position="690"/>
    </location>
</feature>
<dbReference type="InterPro" id="IPR012338">
    <property type="entry name" value="Beta-lactam/transpept-like"/>
</dbReference>
<feature type="compositionally biased region" description="Pro residues" evidence="1">
    <location>
        <begin position="47"/>
        <end position="57"/>
    </location>
</feature>